<organism evidence="9 10">
    <name type="scientific">Gopherus agassizii</name>
    <name type="common">Agassiz's desert tortoise</name>
    <dbReference type="NCBI Taxonomy" id="38772"/>
    <lineage>
        <taxon>Eukaryota</taxon>
        <taxon>Metazoa</taxon>
        <taxon>Chordata</taxon>
        <taxon>Craniata</taxon>
        <taxon>Vertebrata</taxon>
        <taxon>Euteleostomi</taxon>
        <taxon>Archelosauria</taxon>
        <taxon>Testudinata</taxon>
        <taxon>Testudines</taxon>
        <taxon>Cryptodira</taxon>
        <taxon>Durocryptodira</taxon>
        <taxon>Testudinoidea</taxon>
        <taxon>Testudinidae</taxon>
        <taxon>Gopherus</taxon>
    </lineage>
</organism>
<dbReference type="FunFam" id="2.60.40.10:FF:000241">
    <property type="entry name" value="obscurin-like protein 1 isoform X2"/>
    <property type="match status" value="3"/>
</dbReference>
<keyword evidence="3" id="KW-0597">Phosphoprotein</keyword>
<reference evidence="9" key="3">
    <citation type="submission" date="2025-09" db="UniProtKB">
        <authorList>
            <consortium name="Ensembl"/>
        </authorList>
    </citation>
    <scope>IDENTIFICATION</scope>
</reference>
<dbReference type="SUPFAM" id="SSF48726">
    <property type="entry name" value="Immunoglobulin"/>
    <property type="match status" value="5"/>
</dbReference>
<keyword evidence="4" id="KW-0677">Repeat</keyword>
<dbReference type="Ensembl" id="ENSGAGT00000010864.1">
    <property type="protein sequence ID" value="ENSGAGP00000009457.1"/>
    <property type="gene ID" value="ENSGAGG00000007462.1"/>
</dbReference>
<reference evidence="10" key="1">
    <citation type="journal article" date="2017" name="PLoS ONE">
        <title>The Agassiz's desert tortoise genome provides a resource for the conservation of a threatened species.</title>
        <authorList>
            <person name="Tollis M."/>
            <person name="DeNardo D.F."/>
            <person name="Cornelius J.A."/>
            <person name="Dolby G.A."/>
            <person name="Edwards T."/>
            <person name="Henen B.T."/>
            <person name="Karl A.E."/>
            <person name="Murphy R.W."/>
            <person name="Kusumi K."/>
        </authorList>
    </citation>
    <scope>NUCLEOTIDE SEQUENCE [LARGE SCALE GENOMIC DNA]</scope>
</reference>
<evidence type="ECO:0000256" key="4">
    <source>
        <dbReference type="ARBA" id="ARBA00022737"/>
    </source>
</evidence>
<dbReference type="PROSITE" id="PS50835">
    <property type="entry name" value="IG_LIKE"/>
    <property type="match status" value="2"/>
</dbReference>
<dbReference type="Pfam" id="PF07679">
    <property type="entry name" value="I-set"/>
    <property type="match status" value="3"/>
</dbReference>
<keyword evidence="5" id="KW-1015">Disulfide bond</keyword>
<dbReference type="FunFam" id="2.60.40.10:FF:000464">
    <property type="entry name" value="Putative obscurin-like protein 1"/>
    <property type="match status" value="1"/>
</dbReference>
<dbReference type="InterPro" id="IPR007110">
    <property type="entry name" value="Ig-like_dom"/>
</dbReference>
<proteinExistence type="predicted"/>
<dbReference type="InterPro" id="IPR003961">
    <property type="entry name" value="FN3_dom"/>
</dbReference>
<protein>
    <submittedName>
        <fullName evidence="9">Uncharacterized protein</fullName>
    </submittedName>
</protein>
<keyword evidence="10" id="KW-1185">Reference proteome</keyword>
<evidence type="ECO:0000259" key="8">
    <source>
        <dbReference type="PROSITE" id="PS50853"/>
    </source>
</evidence>
<feature type="domain" description="Ig-like" evidence="7">
    <location>
        <begin position="297"/>
        <end position="386"/>
    </location>
</feature>
<dbReference type="InterPro" id="IPR052385">
    <property type="entry name" value="Obscurin/Obscurin-like_Reg"/>
</dbReference>
<dbReference type="InterPro" id="IPR013098">
    <property type="entry name" value="Ig_I-set"/>
</dbReference>
<dbReference type="Proteomes" id="UP000291020">
    <property type="component" value="Unassembled WGS sequence"/>
</dbReference>
<dbReference type="InterPro" id="IPR036179">
    <property type="entry name" value="Ig-like_dom_sf"/>
</dbReference>
<dbReference type="InterPro" id="IPR003599">
    <property type="entry name" value="Ig_sub"/>
</dbReference>
<comment type="subcellular location">
    <subcellularLocation>
        <location evidence="1">Cytoplasm</location>
    </subcellularLocation>
</comment>
<dbReference type="AlphaFoldDB" id="A0A452H4A2"/>
<evidence type="ECO:0000256" key="3">
    <source>
        <dbReference type="ARBA" id="ARBA00022553"/>
    </source>
</evidence>
<sequence>MKDKGRSIAEVSVRGAIVKRLPRKLDVMEGENAAFCVETRDAIEGIRWSRNGLELRETPCTVLKSFGKTHLLVLVHVTREDAGVISFSVGESQTSAQLRIKCAKRVPPSAPVAAEMSTDRSNAALLTWCPGPDAHRTPPSSYVLERQEASTAEWVQCLTTDLASMVEVLGDSVPAEADYCFRICAVNKYGRSRPVEFPGSVHLVPVACVRRALKDVQVQAGQDAQFSLELSASVAGSWFLNGAKLKEEEEGQRCCIKHSGMEHSLLLHSVPLAESGAKVTFVSSGVRDSATLHVQEPPVRIVSSNEDAAHTYLASERVVLVCELSRADALVQWYKDGVEVEEDEHLLLEREGPHHRLVIPSAHPQDTGEFVCDTGGDSVFYNITVTEPPVRIVSSNEDAAHIYLASERVVLACELSHADGPVQWYKDGVEVEEGEHLLLECEGPHRRLVIPLAHPQDTGEFVCNVGGDSRSPIIPAGRSVTSLRVVLVCELSCADAPVQWYKDGVEVEEDKHLLLEREGSHHRLVIPSAHPQDTGEFVCDAGGDSVFYNITVTGECRLLPALAAPTELSPLFIAAPTPGELGAGRRSPPWEQG</sequence>
<dbReference type="SMART" id="SM00408">
    <property type="entry name" value="IGc2"/>
    <property type="match status" value="3"/>
</dbReference>
<evidence type="ECO:0000259" key="7">
    <source>
        <dbReference type="PROSITE" id="PS50835"/>
    </source>
</evidence>
<dbReference type="InterPro" id="IPR013783">
    <property type="entry name" value="Ig-like_fold"/>
</dbReference>
<dbReference type="PANTHER" id="PTHR35971:SF5">
    <property type="entry name" value="OBSCURIN LIKE CYTOSKELETAL ADAPTOR 1"/>
    <property type="match status" value="1"/>
</dbReference>
<dbReference type="SMART" id="SM00409">
    <property type="entry name" value="IG"/>
    <property type="match status" value="4"/>
</dbReference>
<evidence type="ECO:0000313" key="9">
    <source>
        <dbReference type="Ensembl" id="ENSGAGP00000009457.1"/>
    </source>
</evidence>
<dbReference type="GO" id="GO:0005737">
    <property type="term" value="C:cytoplasm"/>
    <property type="evidence" value="ECO:0007669"/>
    <property type="project" value="UniProtKB-SubCell"/>
</dbReference>
<evidence type="ECO:0000256" key="6">
    <source>
        <dbReference type="ARBA" id="ARBA00023319"/>
    </source>
</evidence>
<reference evidence="9" key="2">
    <citation type="submission" date="2025-08" db="UniProtKB">
        <authorList>
            <consortium name="Ensembl"/>
        </authorList>
    </citation>
    <scope>IDENTIFICATION</scope>
</reference>
<keyword evidence="6" id="KW-0393">Immunoglobulin domain</keyword>
<name>A0A452H4A2_9SAUR</name>
<dbReference type="PROSITE" id="PS50853">
    <property type="entry name" value="FN3"/>
    <property type="match status" value="1"/>
</dbReference>
<evidence type="ECO:0000256" key="2">
    <source>
        <dbReference type="ARBA" id="ARBA00022490"/>
    </source>
</evidence>
<dbReference type="InterPro" id="IPR003598">
    <property type="entry name" value="Ig_sub2"/>
</dbReference>
<evidence type="ECO:0000256" key="5">
    <source>
        <dbReference type="ARBA" id="ARBA00023157"/>
    </source>
</evidence>
<dbReference type="InterPro" id="IPR036116">
    <property type="entry name" value="FN3_sf"/>
</dbReference>
<feature type="domain" description="Ig-like" evidence="7">
    <location>
        <begin position="455"/>
        <end position="553"/>
    </location>
</feature>
<keyword evidence="2" id="KW-0963">Cytoplasm</keyword>
<evidence type="ECO:0000313" key="10">
    <source>
        <dbReference type="Proteomes" id="UP000291020"/>
    </source>
</evidence>
<dbReference type="PANTHER" id="PTHR35971">
    <property type="entry name" value="SI:DKEY-31G6.6"/>
    <property type="match status" value="1"/>
</dbReference>
<dbReference type="SUPFAM" id="SSF49265">
    <property type="entry name" value="Fibronectin type III"/>
    <property type="match status" value="1"/>
</dbReference>
<evidence type="ECO:0000256" key="1">
    <source>
        <dbReference type="ARBA" id="ARBA00004496"/>
    </source>
</evidence>
<feature type="domain" description="Fibronectin type-III" evidence="8">
    <location>
        <begin position="107"/>
        <end position="206"/>
    </location>
</feature>
<accession>A0A452H4A2</accession>
<dbReference type="CDD" id="cd00063">
    <property type="entry name" value="FN3"/>
    <property type="match status" value="1"/>
</dbReference>
<dbReference type="Gene3D" id="2.60.40.10">
    <property type="entry name" value="Immunoglobulins"/>
    <property type="match status" value="6"/>
</dbReference>